<dbReference type="RefSeq" id="XP_014169878.1">
    <property type="nucleotide sequence ID" value="XM_014314403.1"/>
</dbReference>
<organism evidence="3">
    <name type="scientific">Grosmannia clavigera (strain kw1407 / UAMH 11150)</name>
    <name type="common">Blue stain fungus</name>
    <name type="synonym">Graphiocladiella clavigera</name>
    <dbReference type="NCBI Taxonomy" id="655863"/>
    <lineage>
        <taxon>Eukaryota</taxon>
        <taxon>Fungi</taxon>
        <taxon>Dikarya</taxon>
        <taxon>Ascomycota</taxon>
        <taxon>Pezizomycotina</taxon>
        <taxon>Sordariomycetes</taxon>
        <taxon>Sordariomycetidae</taxon>
        <taxon>Ophiostomatales</taxon>
        <taxon>Ophiostomataceae</taxon>
        <taxon>Leptographium</taxon>
    </lineage>
</organism>
<proteinExistence type="predicted"/>
<accession>F0XPX5</accession>
<protein>
    <submittedName>
        <fullName evidence="2">Uncharacterized protein</fullName>
    </submittedName>
</protein>
<gene>
    <name evidence="2" type="ORF">CMQ_7398</name>
</gene>
<name>F0XPX5_GROCL</name>
<feature type="compositionally biased region" description="Polar residues" evidence="1">
    <location>
        <begin position="461"/>
        <end position="474"/>
    </location>
</feature>
<evidence type="ECO:0000256" key="1">
    <source>
        <dbReference type="SAM" id="MobiDB-lite"/>
    </source>
</evidence>
<evidence type="ECO:0000313" key="2">
    <source>
        <dbReference type="EMBL" id="EFX00396.1"/>
    </source>
</evidence>
<dbReference type="GeneID" id="25980937"/>
<evidence type="ECO:0000313" key="3">
    <source>
        <dbReference type="Proteomes" id="UP000007796"/>
    </source>
</evidence>
<sequence length="506" mass="54877">MLDENLPTFLFRPMPDTPSSAVVYFTRSGSDPTPEYVLRLADPISKPACRGLYAAALTDPYNCGDVVYGEVAVSPQWQQPVLSAAELRDLRGRQGSDPTTTSATTSFSTAAAPIAKVPDSFSVQLYNPDQAVVFRWNPGGWNKTDSWEFDVPIQSFRLPSASRLDREPASSSTAPSSSTASSTPGPASTAAALVPRSTFRWKRDGRLGNKDMTCYLVGKTNAAYHRGNKEPDITIALFKHGRDRALTIYEPNLHRVDVQDRKGLELLLLLGAEVIRDLYLVPRSDPFNLEGAAAAAAASTAAVVRRQDSRDPAPPPGRASTIPASSSAAATAAATPSAAAIDAETKRLQALLEREERERDRRLREEEKRIKMMLEAEEKEQRQREAEIAKETERLRKMYGVEGQDLPSDRRPDAVPSPDASLPPPPPPPPPTAGHLASQQQSGPHLPSRPVSAGSRPTAPDTHTSPGGCSRTGNGVSGFLSAHRNRLAAQLEDGRSRIHKKRSVQF</sequence>
<dbReference type="InParanoid" id="F0XPX5"/>
<dbReference type="HOGENOM" id="CLU_028621_0_0_1"/>
<dbReference type="AlphaFoldDB" id="F0XPX5"/>
<dbReference type="Proteomes" id="UP000007796">
    <property type="component" value="Unassembled WGS sequence"/>
</dbReference>
<feature type="compositionally biased region" description="Pro residues" evidence="1">
    <location>
        <begin position="421"/>
        <end position="432"/>
    </location>
</feature>
<keyword evidence="3" id="KW-1185">Reference proteome</keyword>
<feature type="compositionally biased region" description="Low complexity" evidence="1">
    <location>
        <begin position="169"/>
        <end position="191"/>
    </location>
</feature>
<dbReference type="eggNOG" id="ENOG502S0DI">
    <property type="taxonomic scope" value="Eukaryota"/>
</dbReference>
<feature type="compositionally biased region" description="Low complexity" evidence="1">
    <location>
        <begin position="319"/>
        <end position="340"/>
    </location>
</feature>
<dbReference type="EMBL" id="GL629801">
    <property type="protein sequence ID" value="EFX00396.1"/>
    <property type="molecule type" value="Genomic_DNA"/>
</dbReference>
<feature type="region of interest" description="Disordered" evidence="1">
    <location>
        <begin position="160"/>
        <end position="191"/>
    </location>
</feature>
<dbReference type="STRING" id="655863.F0XPX5"/>
<feature type="region of interest" description="Disordered" evidence="1">
    <location>
        <begin position="303"/>
        <end position="340"/>
    </location>
</feature>
<dbReference type="OrthoDB" id="3357341at2759"/>
<reference evidence="2 3" key="1">
    <citation type="journal article" date="2011" name="Proc. Natl. Acad. Sci. U.S.A.">
        <title>Genome and transcriptome analyses of the mountain pine beetle-fungal symbiont Grosmannia clavigera, a lodgepole pine pathogen.</title>
        <authorList>
            <person name="DiGuistini S."/>
            <person name="Wang Y."/>
            <person name="Liao N.Y."/>
            <person name="Taylor G."/>
            <person name="Tanguay P."/>
            <person name="Feau N."/>
            <person name="Henrissat B."/>
            <person name="Chan S.K."/>
            <person name="Hesse-Orce U."/>
            <person name="Alamouti S.M."/>
            <person name="Tsui C.K.M."/>
            <person name="Docking R.T."/>
            <person name="Levasseur A."/>
            <person name="Haridas S."/>
            <person name="Robertson G."/>
            <person name="Birol I."/>
            <person name="Holt R.A."/>
            <person name="Marra M.A."/>
            <person name="Hamelin R.C."/>
            <person name="Hirst M."/>
            <person name="Jones S.J.M."/>
            <person name="Bohlmann J."/>
            <person name="Breuil C."/>
        </authorList>
    </citation>
    <scope>NUCLEOTIDE SEQUENCE [LARGE SCALE GENOMIC DNA]</scope>
    <source>
        <strain evidence="3">kw1407 / UAMH 11150</strain>
    </source>
</reference>
<feature type="region of interest" description="Disordered" evidence="1">
    <location>
        <begin position="399"/>
        <end position="481"/>
    </location>
</feature>